<dbReference type="Gene3D" id="3.40.50.1820">
    <property type="entry name" value="alpha/beta hydrolase"/>
    <property type="match status" value="1"/>
</dbReference>
<dbReference type="PRINTS" id="PR00111">
    <property type="entry name" value="ABHYDROLASE"/>
</dbReference>
<dbReference type="EC" id="3.3.2.10" evidence="3"/>
<evidence type="ECO:0000256" key="5">
    <source>
        <dbReference type="ARBA" id="ARBA00038334"/>
    </source>
</evidence>
<keyword evidence="11" id="KW-1185">Reference proteome</keyword>
<gene>
    <name evidence="10" type="ORF">LITE_LOCUS51004</name>
</gene>
<comment type="pathway">
    <text evidence="1">Secondary metabolite biosynthesis; terpenoid biosynthesis.</text>
</comment>
<dbReference type="EMBL" id="CAMGYJ010000011">
    <property type="protein sequence ID" value="CAI0626790.1"/>
    <property type="molecule type" value="Genomic_DNA"/>
</dbReference>
<proteinExistence type="inferred from homology"/>
<dbReference type="InterPro" id="IPR029058">
    <property type="entry name" value="AB_hydrolase_fold"/>
</dbReference>
<evidence type="ECO:0000256" key="6">
    <source>
        <dbReference type="ARBA" id="ARBA00051067"/>
    </source>
</evidence>
<comment type="catalytic activity">
    <reaction evidence="6">
        <text>an epoxide + H2O = an ethanediol</text>
        <dbReference type="Rhea" id="RHEA:19037"/>
        <dbReference type="ChEBI" id="CHEBI:15377"/>
        <dbReference type="ChEBI" id="CHEBI:32955"/>
        <dbReference type="ChEBI" id="CHEBI:140594"/>
        <dbReference type="EC" id="3.3.2.10"/>
    </reaction>
    <physiologicalReaction direction="left-to-right" evidence="6">
        <dbReference type="Rhea" id="RHEA:19038"/>
    </physiologicalReaction>
</comment>
<evidence type="ECO:0000313" key="10">
    <source>
        <dbReference type="EMBL" id="CAI0626790.1"/>
    </source>
</evidence>
<evidence type="ECO:0000256" key="1">
    <source>
        <dbReference type="ARBA" id="ARBA00004721"/>
    </source>
</evidence>
<dbReference type="InterPro" id="IPR000073">
    <property type="entry name" value="AB_hydrolase_1"/>
</dbReference>
<feature type="domain" description="AB hydrolase-1" evidence="9">
    <location>
        <begin position="28"/>
        <end position="307"/>
    </location>
</feature>
<evidence type="ECO:0000256" key="3">
    <source>
        <dbReference type="ARBA" id="ARBA00013006"/>
    </source>
</evidence>
<keyword evidence="4" id="KW-0378">Hydrolase</keyword>
<name>A0AAV0S1U9_9ROSI</name>
<evidence type="ECO:0000256" key="7">
    <source>
        <dbReference type="ARBA" id="ARBA00058358"/>
    </source>
</evidence>
<accession>A0AAV0S1U9</accession>
<comment type="similarity">
    <text evidence="5">Belongs to the AB hydrolase superfamily. Epoxide hydrolase family.</text>
</comment>
<comment type="function">
    <text evidence="7">Epoxide hydrolase involved in the biosynthesis of cucurbitacin and mogroside tetracyclic triterpene natural products (e.g. siamenoside I and mogrosides IV, V and VI). Cucurbitacins have cytotoxic properties and exhibit deterrent taste as a defense barrier against herbivores. Mogrosides are nonsugar highly oxygenated compounds used as high-intensity zero-calorie sweeteners; they also possess pharmacological properties such as regulating immunity, lowering blood sugar and lipid levels, protecting the liver, and acting as antioxidants and antitumor agents. Catalyzes the hydrolysis of aromatic epoxide-containing substrates, such as the conversion of 24,25-epoxycucurbitadienol to 24,25-dihydroxycucurbitadienol.</text>
</comment>
<evidence type="ECO:0000256" key="8">
    <source>
        <dbReference type="ARBA" id="ARBA00093212"/>
    </source>
</evidence>
<dbReference type="Pfam" id="PF00561">
    <property type="entry name" value="Abhydrolase_1"/>
    <property type="match status" value="1"/>
</dbReference>
<evidence type="ECO:0000256" key="4">
    <source>
        <dbReference type="ARBA" id="ARBA00022801"/>
    </source>
</evidence>
<evidence type="ECO:0000256" key="2">
    <source>
        <dbReference type="ARBA" id="ARBA00011738"/>
    </source>
</evidence>
<dbReference type="FunFam" id="3.40.50.1820:FF:000161">
    <property type="entry name" value="Epoxide hydrolase"/>
    <property type="match status" value="1"/>
</dbReference>
<dbReference type="GO" id="GO:0004301">
    <property type="term" value="F:epoxide hydrolase activity"/>
    <property type="evidence" value="ECO:0007669"/>
    <property type="project" value="UniProtKB-EC"/>
</dbReference>
<dbReference type="InterPro" id="IPR000639">
    <property type="entry name" value="Epox_hydrolase-like"/>
</dbReference>
<evidence type="ECO:0000259" key="9">
    <source>
        <dbReference type="Pfam" id="PF00561"/>
    </source>
</evidence>
<dbReference type="SUPFAM" id="SSF53474">
    <property type="entry name" value="alpha/beta-Hydrolases"/>
    <property type="match status" value="1"/>
</dbReference>
<reference evidence="10" key="1">
    <citation type="submission" date="2022-08" db="EMBL/GenBank/DDBJ databases">
        <authorList>
            <person name="Gutierrez-Valencia J."/>
        </authorList>
    </citation>
    <scope>NUCLEOTIDE SEQUENCE</scope>
</reference>
<dbReference type="PRINTS" id="PR00412">
    <property type="entry name" value="EPOXHYDRLASE"/>
</dbReference>
<comment type="caution">
    <text evidence="10">The sequence shown here is derived from an EMBL/GenBank/DDBJ whole genome shotgun (WGS) entry which is preliminary data.</text>
</comment>
<organism evidence="10 11">
    <name type="scientific">Linum tenue</name>
    <dbReference type="NCBI Taxonomy" id="586396"/>
    <lineage>
        <taxon>Eukaryota</taxon>
        <taxon>Viridiplantae</taxon>
        <taxon>Streptophyta</taxon>
        <taxon>Embryophyta</taxon>
        <taxon>Tracheophyta</taxon>
        <taxon>Spermatophyta</taxon>
        <taxon>Magnoliopsida</taxon>
        <taxon>eudicotyledons</taxon>
        <taxon>Gunneridae</taxon>
        <taxon>Pentapetalae</taxon>
        <taxon>rosids</taxon>
        <taxon>fabids</taxon>
        <taxon>Malpighiales</taxon>
        <taxon>Linaceae</taxon>
        <taxon>Linum</taxon>
    </lineage>
</organism>
<evidence type="ECO:0000313" key="11">
    <source>
        <dbReference type="Proteomes" id="UP001154282"/>
    </source>
</evidence>
<dbReference type="AlphaFoldDB" id="A0AAV0S1U9"/>
<dbReference type="PANTHER" id="PTHR43329">
    <property type="entry name" value="EPOXIDE HYDROLASE"/>
    <property type="match status" value="1"/>
</dbReference>
<comment type="catalytic activity">
    <reaction evidence="8">
        <text>(24S)-24,25-epoxycucurbitadienol + H2O = (24R)-24,25-dihydroxycucurbitadienol</text>
        <dbReference type="Rhea" id="RHEA:81855"/>
        <dbReference type="ChEBI" id="CHEBI:15377"/>
        <dbReference type="ChEBI" id="CHEBI:229949"/>
        <dbReference type="ChEBI" id="CHEBI:229950"/>
    </reaction>
    <physiologicalReaction direction="left-to-right" evidence="8">
        <dbReference type="Rhea" id="RHEA:81856"/>
    </physiologicalReaction>
</comment>
<protein>
    <recommendedName>
        <fullName evidence="3">soluble epoxide hydrolase</fullName>
        <ecNumber evidence="3">3.3.2.10</ecNumber>
    </recommendedName>
</protein>
<comment type="subunit">
    <text evidence="2">Homodimer.</text>
</comment>
<sequence>MDGIRHSNQSLNGINVHVAESGPTDGAVILFLHGFPELWYSWRRQMAAVASLGYRAVAPDLRGYGDTDAPEDPGSYTVLHVVGDLVALIEAVAPSQGAVFVVGHGWGAAMAWHLCLMRPDKVKAAVNLSVPFGHRSSNRRPMPSLKAYYGEDYYSCRFQEPGVMEAEFAELGTEEVLKGFFTLHSPAPLFLPKGRVLFGSSPGTPIPLPPWLSEADLRYFADKYEKTGFTGGLNYYRNVDRNWELTAPWQGDQVKVPVKFIVGDHDMAYHAGNARVYIHNGGFEKDVPFLQEVVVMEGVGHFLQEEKADEISGQIIDFIRKFR</sequence>
<dbReference type="Proteomes" id="UP001154282">
    <property type="component" value="Unassembled WGS sequence"/>
</dbReference>